<dbReference type="Proteomes" id="UP000000814">
    <property type="component" value="Chromosome"/>
</dbReference>
<dbReference type="Gene3D" id="3.20.20.370">
    <property type="entry name" value="Glycoside hydrolase/deacetylase"/>
    <property type="match status" value="1"/>
</dbReference>
<dbReference type="EMBL" id="AE001437">
    <property type="protein sequence ID" value="AAK80338.1"/>
    <property type="molecule type" value="Genomic_DNA"/>
</dbReference>
<proteinExistence type="predicted"/>
<dbReference type="SUPFAM" id="SSF88713">
    <property type="entry name" value="Glycoside hydrolase/deacetylase"/>
    <property type="match status" value="1"/>
</dbReference>
<keyword evidence="1" id="KW-0472">Membrane</keyword>
<gene>
    <name evidence="3" type="ordered locus">CA_C2383</name>
</gene>
<feature type="transmembrane region" description="Helical" evidence="1">
    <location>
        <begin position="14"/>
        <end position="32"/>
    </location>
</feature>
<dbReference type="GO" id="GO:0016810">
    <property type="term" value="F:hydrolase activity, acting on carbon-nitrogen (but not peptide) bonds"/>
    <property type="evidence" value="ECO:0007669"/>
    <property type="project" value="InterPro"/>
</dbReference>
<dbReference type="AlphaFoldDB" id="Q97GI4"/>
<dbReference type="GO" id="GO:0016798">
    <property type="term" value="F:hydrolase activity, acting on glycosyl bonds"/>
    <property type="evidence" value="ECO:0007669"/>
    <property type="project" value="UniProtKB-KW"/>
</dbReference>
<dbReference type="GO" id="GO:0016020">
    <property type="term" value="C:membrane"/>
    <property type="evidence" value="ECO:0007669"/>
    <property type="project" value="TreeGrafter"/>
</dbReference>
<keyword evidence="1" id="KW-0812">Transmembrane</keyword>
<evidence type="ECO:0000313" key="4">
    <source>
        <dbReference type="Proteomes" id="UP000000814"/>
    </source>
</evidence>
<keyword evidence="1" id="KW-1133">Transmembrane helix</keyword>
<keyword evidence="3" id="KW-0858">Xylan degradation</keyword>
<sequence>MHVIYARKVCVKKLFFPIFLLIFCVGIFMYMHKNNIGVFVDKDKKLPIYSVDTKDKKIAITFDSNWGNDNTMKILDVLDKYNAKATFFLIGRWVEDYPNETKEIYRRGNEIGNHSYKHLDMTTMSKQNIKKDIAMADEKIYSVTGTKTKVFRCPSGSYDSSTIEVAESTGHKCIQWNIDSIDWKEQGQNVEYDRVIKNIKPGSIILFHNNAKYTPKNLDRMLNKLKSDGYKFVRISDLIYDNNYYIDYMGRQVKK</sequence>
<reference evidence="3 4" key="1">
    <citation type="journal article" date="2001" name="J. Bacteriol.">
        <title>Genome sequence and comparative analysis of the solvent-producing bacterium Clostridium acetobutylicum.</title>
        <authorList>
            <person name="Nolling J."/>
            <person name="Breton G."/>
            <person name="Omelchenko M.V."/>
            <person name="Makarova K.S."/>
            <person name="Zeng Q."/>
            <person name="Gibson R."/>
            <person name="Lee H.M."/>
            <person name="Dubois J."/>
            <person name="Qiu D."/>
            <person name="Hitti J."/>
            <person name="Wolf Y.I."/>
            <person name="Tatusov R.L."/>
            <person name="Sabathe F."/>
            <person name="Doucette-Stamm L."/>
            <person name="Soucaille P."/>
            <person name="Daly M.J."/>
            <person name="Bennett G.N."/>
            <person name="Koonin E.V."/>
            <person name="Smith D.R."/>
        </authorList>
    </citation>
    <scope>NUCLEOTIDE SEQUENCE [LARGE SCALE GENOMIC DNA]</scope>
    <source>
        <strain evidence="4">ATCC 824 / DSM 792 / JCM 1419 / LMG 5710 / VKM B-1787</strain>
    </source>
</reference>
<keyword evidence="3" id="KW-0624">Polysaccharide degradation</keyword>
<dbReference type="InterPro" id="IPR014132">
    <property type="entry name" value="PdaB-like"/>
</dbReference>
<evidence type="ECO:0000259" key="2">
    <source>
        <dbReference type="PROSITE" id="PS51677"/>
    </source>
</evidence>
<evidence type="ECO:0000256" key="1">
    <source>
        <dbReference type="SAM" id="Phobius"/>
    </source>
</evidence>
<keyword evidence="4" id="KW-1185">Reference proteome</keyword>
<dbReference type="NCBIfam" id="TIGR02764">
    <property type="entry name" value="spore_ybaN_pdaB"/>
    <property type="match status" value="1"/>
</dbReference>
<dbReference type="InterPro" id="IPR011330">
    <property type="entry name" value="Glyco_hydro/deAcase_b/a-brl"/>
</dbReference>
<dbReference type="HOGENOM" id="CLU_021264_0_2_9"/>
<dbReference type="InterPro" id="IPR002509">
    <property type="entry name" value="NODB_dom"/>
</dbReference>
<feature type="domain" description="NodB homology" evidence="2">
    <location>
        <begin position="56"/>
        <end position="233"/>
    </location>
</feature>
<dbReference type="CDD" id="cd10917">
    <property type="entry name" value="CE4_NodB_like_6s_7s"/>
    <property type="match status" value="1"/>
</dbReference>
<dbReference type="Pfam" id="PF01522">
    <property type="entry name" value="Polysacc_deac_1"/>
    <property type="match status" value="1"/>
</dbReference>
<dbReference type="OrthoDB" id="9806342at2"/>
<dbReference type="KEGG" id="cac:CA_C2383"/>
<dbReference type="PIR" id="G97193">
    <property type="entry name" value="G97193"/>
</dbReference>
<keyword evidence="3" id="KW-0378">Hydrolase</keyword>
<dbReference type="PROSITE" id="PS51677">
    <property type="entry name" value="NODB"/>
    <property type="match status" value="1"/>
</dbReference>
<dbReference type="RefSeq" id="WP_010965679.1">
    <property type="nucleotide sequence ID" value="NC_003030.1"/>
</dbReference>
<dbReference type="PATRIC" id="fig|272562.8.peg.2580"/>
<keyword evidence="3" id="KW-0119">Carbohydrate metabolism</keyword>
<dbReference type="GO" id="GO:0045493">
    <property type="term" value="P:xylan catabolic process"/>
    <property type="evidence" value="ECO:0007669"/>
    <property type="project" value="UniProtKB-KW"/>
</dbReference>
<dbReference type="STRING" id="272562.CA_C2383"/>
<keyword evidence="3" id="KW-0326">Glycosidase</keyword>
<evidence type="ECO:0000313" key="3">
    <source>
        <dbReference type="EMBL" id="AAK80338.1"/>
    </source>
</evidence>
<dbReference type="PANTHER" id="PTHR10587">
    <property type="entry name" value="GLYCOSYL TRANSFERASE-RELATED"/>
    <property type="match status" value="1"/>
</dbReference>
<accession>Q97GI4</accession>
<dbReference type="eggNOG" id="COG0726">
    <property type="taxonomic scope" value="Bacteria"/>
</dbReference>
<dbReference type="PANTHER" id="PTHR10587:SF128">
    <property type="entry name" value="POLYSACCHARIDE DEACETYLASE PDAB-RELATED"/>
    <property type="match status" value="1"/>
</dbReference>
<dbReference type="InterPro" id="IPR050248">
    <property type="entry name" value="Polysacc_deacetylase_ArnD"/>
</dbReference>
<name>Q97GI4_CLOAB</name>
<protein>
    <submittedName>
        <fullName evidence="3">Predicted xylanase/chitin deacetylase</fullName>
    </submittedName>
</protein>
<dbReference type="GeneID" id="44998863"/>
<organism evidence="3 4">
    <name type="scientific">Clostridium acetobutylicum (strain ATCC 824 / DSM 792 / JCM 1419 / IAM 19013 / LMG 5710 / NBRC 13948 / NRRL B-527 / VKM B-1787 / 2291 / W)</name>
    <dbReference type="NCBI Taxonomy" id="272562"/>
    <lineage>
        <taxon>Bacteria</taxon>
        <taxon>Bacillati</taxon>
        <taxon>Bacillota</taxon>
        <taxon>Clostridia</taxon>
        <taxon>Eubacteriales</taxon>
        <taxon>Clostridiaceae</taxon>
        <taxon>Clostridium</taxon>
    </lineage>
</organism>